<evidence type="ECO:0000256" key="3">
    <source>
        <dbReference type="ARBA" id="ARBA00013244"/>
    </source>
</evidence>
<dbReference type="AlphaFoldDB" id="A0A0C2G5S7"/>
<keyword evidence="6" id="KW-0012">Acyltransferase</keyword>
<sequence>MGPSEEELRRRHPSAGSKASTNSSWSSAGSSRTLSFIQKRAQDSNKGCAREEKLEASKKAEMTRSDVSSPQMASLYPGTLTLSNLYYFMCAPTLCYELKFPKSVRRRKTFLMKRFVEMVFLSFLMASLIQQWVVPTVHNSMKPLSEMEGFLEFGDYPVFLAYLEHTCSSLGSPPCLLTDDAQQVQVSVPLHMFRLWAYYGMMAQIPLSFVTDYIVKGGRAGNVIVWLSLILGQPLAILMYVHDWYVMHQGTAEVPPTN</sequence>
<keyword evidence="8" id="KW-0812">Transmembrane</keyword>
<keyword evidence="8" id="KW-1133">Transmembrane helix</keyword>
<reference evidence="9 10" key="1">
    <citation type="submission" date="2013-12" db="EMBL/GenBank/DDBJ databases">
        <title>Draft genome of the parsitic nematode Ancylostoma duodenale.</title>
        <authorList>
            <person name="Mitreva M."/>
        </authorList>
    </citation>
    <scope>NUCLEOTIDE SEQUENCE [LARGE SCALE GENOMIC DNA]</scope>
    <source>
        <strain evidence="9 10">Zhejiang</strain>
    </source>
</reference>
<organism evidence="9 10">
    <name type="scientific">Ancylostoma duodenale</name>
    <dbReference type="NCBI Taxonomy" id="51022"/>
    <lineage>
        <taxon>Eukaryota</taxon>
        <taxon>Metazoa</taxon>
        <taxon>Ecdysozoa</taxon>
        <taxon>Nematoda</taxon>
        <taxon>Chromadorea</taxon>
        <taxon>Rhabditida</taxon>
        <taxon>Rhabditina</taxon>
        <taxon>Rhabditomorpha</taxon>
        <taxon>Strongyloidea</taxon>
        <taxon>Ancylostomatidae</taxon>
        <taxon>Ancylostomatinae</taxon>
        <taxon>Ancylostoma</taxon>
    </lineage>
</organism>
<dbReference type="GO" id="GO:0004144">
    <property type="term" value="F:diacylglycerol O-acyltransferase activity"/>
    <property type="evidence" value="ECO:0007669"/>
    <property type="project" value="UniProtKB-EC"/>
</dbReference>
<evidence type="ECO:0000256" key="8">
    <source>
        <dbReference type="SAM" id="Phobius"/>
    </source>
</evidence>
<dbReference type="PANTHER" id="PTHR10408">
    <property type="entry name" value="STEROL O-ACYLTRANSFERASE"/>
    <property type="match status" value="1"/>
</dbReference>
<evidence type="ECO:0000313" key="10">
    <source>
        <dbReference type="Proteomes" id="UP000054047"/>
    </source>
</evidence>
<dbReference type="GO" id="GO:0005789">
    <property type="term" value="C:endoplasmic reticulum membrane"/>
    <property type="evidence" value="ECO:0007669"/>
    <property type="project" value="UniProtKB-SubCell"/>
</dbReference>
<comment type="subcellular location">
    <subcellularLocation>
        <location evidence="1">Endoplasmic reticulum membrane</location>
        <topology evidence="1">Multi-pass membrane protein</topology>
    </subcellularLocation>
</comment>
<protein>
    <recommendedName>
        <fullName evidence="3">diacylglycerol O-acyltransferase</fullName>
        <ecNumber evidence="3">2.3.1.20</ecNumber>
    </recommendedName>
</protein>
<dbReference type="OrthoDB" id="10039049at2759"/>
<feature type="transmembrane region" description="Helical" evidence="8">
    <location>
        <begin position="196"/>
        <end position="215"/>
    </location>
</feature>
<feature type="compositionally biased region" description="Basic and acidic residues" evidence="7">
    <location>
        <begin position="40"/>
        <end position="64"/>
    </location>
</feature>
<gene>
    <name evidence="9" type="ORF">ANCDUO_15586</name>
</gene>
<dbReference type="Proteomes" id="UP000054047">
    <property type="component" value="Unassembled WGS sequence"/>
</dbReference>
<evidence type="ECO:0000256" key="1">
    <source>
        <dbReference type="ARBA" id="ARBA00004477"/>
    </source>
</evidence>
<dbReference type="EC" id="2.3.1.20" evidence="3"/>
<dbReference type="InterPro" id="IPR014371">
    <property type="entry name" value="Oat_ACAT_DAG_ARE"/>
</dbReference>
<comment type="pathway">
    <text evidence="2">Lipid metabolism.</text>
</comment>
<evidence type="ECO:0000256" key="2">
    <source>
        <dbReference type="ARBA" id="ARBA00005189"/>
    </source>
</evidence>
<evidence type="ECO:0000256" key="4">
    <source>
        <dbReference type="ARBA" id="ARBA00022679"/>
    </source>
</evidence>
<keyword evidence="10" id="KW-1185">Reference proteome</keyword>
<feature type="transmembrane region" description="Helical" evidence="8">
    <location>
        <begin position="222"/>
        <end position="241"/>
    </location>
</feature>
<dbReference type="PANTHER" id="PTHR10408:SF7">
    <property type="entry name" value="DIACYLGLYCEROL O-ACYLTRANSFERASE 1"/>
    <property type="match status" value="1"/>
</dbReference>
<dbReference type="GO" id="GO:0019432">
    <property type="term" value="P:triglyceride biosynthetic process"/>
    <property type="evidence" value="ECO:0007669"/>
    <property type="project" value="TreeGrafter"/>
</dbReference>
<feature type="region of interest" description="Disordered" evidence="7">
    <location>
        <begin position="1"/>
        <end position="65"/>
    </location>
</feature>
<name>A0A0C2G5S7_9BILA</name>
<evidence type="ECO:0000313" key="9">
    <source>
        <dbReference type="EMBL" id="KIH54269.1"/>
    </source>
</evidence>
<keyword evidence="5" id="KW-0256">Endoplasmic reticulum</keyword>
<proteinExistence type="predicted"/>
<evidence type="ECO:0000256" key="5">
    <source>
        <dbReference type="ARBA" id="ARBA00022824"/>
    </source>
</evidence>
<evidence type="ECO:0000256" key="6">
    <source>
        <dbReference type="ARBA" id="ARBA00023315"/>
    </source>
</evidence>
<feature type="compositionally biased region" description="Low complexity" evidence="7">
    <location>
        <begin position="14"/>
        <end position="35"/>
    </location>
</feature>
<keyword evidence="8" id="KW-0472">Membrane</keyword>
<feature type="transmembrane region" description="Helical" evidence="8">
    <location>
        <begin position="115"/>
        <end position="134"/>
    </location>
</feature>
<evidence type="ECO:0000256" key="7">
    <source>
        <dbReference type="SAM" id="MobiDB-lite"/>
    </source>
</evidence>
<accession>A0A0C2G5S7</accession>
<keyword evidence="4" id="KW-0808">Transferase</keyword>
<dbReference type="EMBL" id="KN739382">
    <property type="protein sequence ID" value="KIH54269.1"/>
    <property type="molecule type" value="Genomic_DNA"/>
</dbReference>